<keyword evidence="10" id="KW-1185">Reference proteome</keyword>
<evidence type="ECO:0000256" key="3">
    <source>
        <dbReference type="ARBA" id="ARBA00022989"/>
    </source>
</evidence>
<dbReference type="InterPro" id="IPR026617">
    <property type="entry name" value="SMCO2/5"/>
</dbReference>
<evidence type="ECO:0000313" key="10">
    <source>
        <dbReference type="Proteomes" id="UP000475037"/>
    </source>
</evidence>
<comment type="caution">
    <text evidence="9">The sequence shown here is derived from an EMBL/GenBank/DDBJ whole genome shotgun (WGS) entry which is preliminary data.</text>
</comment>
<evidence type="ECO:0000256" key="8">
    <source>
        <dbReference type="SAM" id="Phobius"/>
    </source>
</evidence>
<comment type="subcellular location">
    <subcellularLocation>
        <location evidence="1">Membrane</location>
        <topology evidence="1">Single-pass membrane protein</topology>
    </subcellularLocation>
</comment>
<keyword evidence="4 6" id="KW-0175">Coiled coil</keyword>
<evidence type="ECO:0000256" key="1">
    <source>
        <dbReference type="ARBA" id="ARBA00004167"/>
    </source>
</evidence>
<evidence type="ECO:0000256" key="6">
    <source>
        <dbReference type="SAM" id="Coils"/>
    </source>
</evidence>
<evidence type="ECO:0000313" key="9">
    <source>
        <dbReference type="EMBL" id="KAF0876134.1"/>
    </source>
</evidence>
<feature type="coiled-coil region" evidence="6">
    <location>
        <begin position="30"/>
        <end position="64"/>
    </location>
</feature>
<name>A0A6G1AKM8_CROCR</name>
<feature type="transmembrane region" description="Helical" evidence="8">
    <location>
        <begin position="160"/>
        <end position="185"/>
    </location>
</feature>
<sequence length="219" mass="25291">LFFKLNHWNTQMGLQMKELGADHIDWMEKINNIMQKVNLSENTVKSLLNEVMSLEGQIEKLESQKDFDPDKGANIEEDACNEAHELKEKLIARIKNFYKNMTLLNTKLGIYQMQEGKTDSQSPEETGMEERESLHAQAPSPALAENAPSSITMWKRALRIFITFYVLTFTGLSCYILFFDATFLFESLLPTMLGRCRMWELREVIAPFLNLEVEDLLPS</sequence>
<feature type="non-terminal residue" evidence="9">
    <location>
        <position position="1"/>
    </location>
</feature>
<evidence type="ECO:0000256" key="2">
    <source>
        <dbReference type="ARBA" id="ARBA00022692"/>
    </source>
</evidence>
<proteinExistence type="predicted"/>
<organism evidence="9 10">
    <name type="scientific">Crocuta crocuta</name>
    <name type="common">Spotted hyena</name>
    <dbReference type="NCBI Taxonomy" id="9678"/>
    <lineage>
        <taxon>Eukaryota</taxon>
        <taxon>Metazoa</taxon>
        <taxon>Chordata</taxon>
        <taxon>Craniata</taxon>
        <taxon>Vertebrata</taxon>
        <taxon>Euteleostomi</taxon>
        <taxon>Mammalia</taxon>
        <taxon>Eutheria</taxon>
        <taxon>Laurasiatheria</taxon>
        <taxon>Carnivora</taxon>
        <taxon>Feliformia</taxon>
        <taxon>Hyaenidae</taxon>
        <taxon>Crocuta</taxon>
    </lineage>
</organism>
<reference evidence="9 10" key="1">
    <citation type="submission" date="2019-11" db="EMBL/GenBank/DDBJ databases">
        <authorList>
            <person name="Yang C."/>
            <person name="Li F."/>
        </authorList>
    </citation>
    <scope>NUCLEOTIDE SEQUENCE [LARGE SCALE GENOMIC DNA]</scope>
    <source>
        <strain evidence="9">KB4526</strain>
        <tissue evidence="9">Muscle</tissue>
    </source>
</reference>
<accession>A0A6G1AKM8</accession>
<keyword evidence="3 8" id="KW-1133">Transmembrane helix</keyword>
<dbReference type="AlphaFoldDB" id="A0A6G1AKM8"/>
<dbReference type="PANTHER" id="PTHR22422:SF5">
    <property type="entry name" value="SINGLE-PASS MEMBRANE AND COILED-COIL DOMAIN-CONTAINING PROTEIN 2"/>
    <property type="match status" value="1"/>
</dbReference>
<feature type="region of interest" description="Disordered" evidence="7">
    <location>
        <begin position="114"/>
        <end position="143"/>
    </location>
</feature>
<dbReference type="Proteomes" id="UP000475037">
    <property type="component" value="Unassembled WGS sequence"/>
</dbReference>
<protein>
    <submittedName>
        <fullName evidence="9">SMCO2 protein</fullName>
    </submittedName>
</protein>
<evidence type="ECO:0000256" key="7">
    <source>
        <dbReference type="SAM" id="MobiDB-lite"/>
    </source>
</evidence>
<dbReference type="Pfam" id="PF14992">
    <property type="entry name" value="TMCO5"/>
    <property type="match status" value="1"/>
</dbReference>
<gene>
    <name evidence="9" type="primary">Smco2</name>
    <name evidence="9" type="ORF">FOF47_R22448</name>
</gene>
<evidence type="ECO:0000256" key="4">
    <source>
        <dbReference type="ARBA" id="ARBA00023054"/>
    </source>
</evidence>
<keyword evidence="2 8" id="KW-0812">Transmembrane</keyword>
<keyword evidence="5 8" id="KW-0472">Membrane</keyword>
<feature type="non-terminal residue" evidence="9">
    <location>
        <position position="219"/>
    </location>
</feature>
<dbReference type="PANTHER" id="PTHR22422">
    <property type="entry name" value="TRANSMEMBRANE AND COILED-COIL DOMAIN-CONTAINING PROTEIN 5B-RELATED"/>
    <property type="match status" value="1"/>
</dbReference>
<dbReference type="EMBL" id="VOAJ01005004">
    <property type="protein sequence ID" value="KAF0876134.1"/>
    <property type="molecule type" value="Genomic_DNA"/>
</dbReference>
<dbReference type="GO" id="GO:0016020">
    <property type="term" value="C:membrane"/>
    <property type="evidence" value="ECO:0007669"/>
    <property type="project" value="UniProtKB-SubCell"/>
</dbReference>
<evidence type="ECO:0000256" key="5">
    <source>
        <dbReference type="ARBA" id="ARBA00023136"/>
    </source>
</evidence>